<dbReference type="EMBL" id="GBXM01033969">
    <property type="protein sequence ID" value="JAH74608.1"/>
    <property type="molecule type" value="Transcribed_RNA"/>
</dbReference>
<name>A0A0E9VBL5_ANGAN</name>
<organism evidence="1">
    <name type="scientific">Anguilla anguilla</name>
    <name type="common">European freshwater eel</name>
    <name type="synonym">Muraena anguilla</name>
    <dbReference type="NCBI Taxonomy" id="7936"/>
    <lineage>
        <taxon>Eukaryota</taxon>
        <taxon>Metazoa</taxon>
        <taxon>Chordata</taxon>
        <taxon>Craniata</taxon>
        <taxon>Vertebrata</taxon>
        <taxon>Euteleostomi</taxon>
        <taxon>Actinopterygii</taxon>
        <taxon>Neopterygii</taxon>
        <taxon>Teleostei</taxon>
        <taxon>Anguilliformes</taxon>
        <taxon>Anguillidae</taxon>
        <taxon>Anguilla</taxon>
    </lineage>
</organism>
<accession>A0A0E9VBL5</accession>
<reference evidence="1" key="2">
    <citation type="journal article" date="2015" name="Fish Shellfish Immunol.">
        <title>Early steps in the European eel (Anguilla anguilla)-Vibrio vulnificus interaction in the gills: Role of the RtxA13 toxin.</title>
        <authorList>
            <person name="Callol A."/>
            <person name="Pajuelo D."/>
            <person name="Ebbesson L."/>
            <person name="Teles M."/>
            <person name="MacKenzie S."/>
            <person name="Amaro C."/>
        </authorList>
    </citation>
    <scope>NUCLEOTIDE SEQUENCE</scope>
</reference>
<protein>
    <submittedName>
        <fullName evidence="1">Uncharacterized protein</fullName>
    </submittedName>
</protein>
<sequence>MSDSKYCNFNFVVEKSCAFHNI</sequence>
<dbReference type="AlphaFoldDB" id="A0A0E9VBL5"/>
<evidence type="ECO:0000313" key="1">
    <source>
        <dbReference type="EMBL" id="JAH74608.1"/>
    </source>
</evidence>
<proteinExistence type="predicted"/>
<reference evidence="1" key="1">
    <citation type="submission" date="2014-11" db="EMBL/GenBank/DDBJ databases">
        <authorList>
            <person name="Amaro Gonzalez C."/>
        </authorList>
    </citation>
    <scope>NUCLEOTIDE SEQUENCE</scope>
</reference>